<protein>
    <submittedName>
        <fullName evidence="1">Uncharacterized protein</fullName>
    </submittedName>
</protein>
<evidence type="ECO:0000313" key="2">
    <source>
        <dbReference type="Proteomes" id="UP000323142"/>
    </source>
</evidence>
<comment type="caution">
    <text evidence="1">The sequence shown here is derived from an EMBL/GenBank/DDBJ whole genome shotgun (WGS) entry which is preliminary data.</text>
</comment>
<dbReference type="Proteomes" id="UP000323142">
    <property type="component" value="Unassembled WGS sequence"/>
</dbReference>
<dbReference type="AlphaFoldDB" id="A0A5B2VGK3"/>
<reference evidence="1 2" key="1">
    <citation type="submission" date="2019-09" db="EMBL/GenBank/DDBJ databases">
        <title>Salinarimonas rosea gen. nov., sp. nov., a new member of the a-2 subgroup of the Proteobacteria.</title>
        <authorList>
            <person name="Liu J."/>
        </authorList>
    </citation>
    <scope>NUCLEOTIDE SEQUENCE [LARGE SCALE GENOMIC DNA]</scope>
    <source>
        <strain evidence="1 2">BN140002</strain>
    </source>
</reference>
<evidence type="ECO:0000313" key="1">
    <source>
        <dbReference type="EMBL" id="KAA2237686.1"/>
    </source>
</evidence>
<dbReference type="RefSeq" id="WP_149816637.1">
    <property type="nucleotide sequence ID" value="NZ_VUOA01000018.1"/>
</dbReference>
<proteinExistence type="predicted"/>
<name>A0A5B2VGK3_9HYPH</name>
<keyword evidence="2" id="KW-1185">Reference proteome</keyword>
<reference evidence="1 2" key="2">
    <citation type="submission" date="2019-09" db="EMBL/GenBank/DDBJ databases">
        <authorList>
            <person name="Jin C."/>
        </authorList>
    </citation>
    <scope>NUCLEOTIDE SEQUENCE [LARGE SCALE GENOMIC DNA]</scope>
    <source>
        <strain evidence="1 2">BN140002</strain>
    </source>
</reference>
<dbReference type="EMBL" id="VUOA01000018">
    <property type="protein sequence ID" value="KAA2237686.1"/>
    <property type="molecule type" value="Genomic_DNA"/>
</dbReference>
<sequence length="88" mass="9253">MSCTRCSQAGQAVGAARPALAGIPLGVTVTPAEARALMSAQPVERLVQDVVADAMHQVPTDAELVTEPAQRFIAGRVVFVLRRFGLLP</sequence>
<organism evidence="1 2">
    <name type="scientific">Salinarimonas soli</name>
    <dbReference type="NCBI Taxonomy" id="1638099"/>
    <lineage>
        <taxon>Bacteria</taxon>
        <taxon>Pseudomonadati</taxon>
        <taxon>Pseudomonadota</taxon>
        <taxon>Alphaproteobacteria</taxon>
        <taxon>Hyphomicrobiales</taxon>
        <taxon>Salinarimonadaceae</taxon>
        <taxon>Salinarimonas</taxon>
    </lineage>
</organism>
<accession>A0A5B2VGK3</accession>
<gene>
    <name evidence="1" type="ORF">F0L46_08380</name>
</gene>